<dbReference type="Gene3D" id="2.40.100.10">
    <property type="entry name" value="Cyclophilin-like"/>
    <property type="match status" value="1"/>
</dbReference>
<comment type="caution">
    <text evidence="5">The sequence shown here is derived from an EMBL/GenBank/DDBJ whole genome shotgun (WGS) entry which is preliminary data.</text>
</comment>
<feature type="domain" description="Carboxyltransferase" evidence="4">
    <location>
        <begin position="5"/>
        <end position="210"/>
    </location>
</feature>
<keyword evidence="1" id="KW-0547">Nucleotide-binding</keyword>
<dbReference type="Proteomes" id="UP000599688">
    <property type="component" value="Unassembled WGS sequence"/>
</dbReference>
<reference evidence="5 6" key="1">
    <citation type="journal article" date="2014" name="Int. J. Syst. Evol. Microbiol.">
        <title>Complete genome sequence of Corynebacterium casei LMG S-19264T (=DSM 44701T), isolated from a smear-ripened cheese.</title>
        <authorList>
            <consortium name="US DOE Joint Genome Institute (JGI-PGF)"/>
            <person name="Walter F."/>
            <person name="Albersmeier A."/>
            <person name="Kalinowski J."/>
            <person name="Ruckert C."/>
        </authorList>
    </citation>
    <scope>NUCLEOTIDE SEQUENCE [LARGE SCALE GENOMIC DNA]</scope>
    <source>
        <strain evidence="5 6">CGMCC 1.12925</strain>
    </source>
</reference>
<evidence type="ECO:0000313" key="5">
    <source>
        <dbReference type="EMBL" id="GGE19714.1"/>
    </source>
</evidence>
<dbReference type="RefSeq" id="WP_188406819.1">
    <property type="nucleotide sequence ID" value="NZ_BMGL01000012.1"/>
</dbReference>
<sequence length="246" mass="28213">MHKLKRIFQLGEQVLLVEFDMSISTEDLNVLLHYKIQLEDKYKNKNVEITNTYTCLSIRFKNANEFNLNTEKQLIKSFIECISLNENNSKFSPSVYHIPVCYKEEFAPDLAFLAGQLQLEQEEIIRLHSQATYTVYFIGFLPGFPYLGGLNEKLHFPRKNTPRLKIPKGSVGIGGQQTGIYPSSSPGGWQLIGNCPLEIFDVRRKTPSLFQAGDQIQFKVVDKKEHKEIQTQVEAGIYHIKSTTHD</sequence>
<dbReference type="Pfam" id="PF02682">
    <property type="entry name" value="CT_C_D"/>
    <property type="match status" value="1"/>
</dbReference>
<dbReference type="SMART" id="SM00796">
    <property type="entry name" value="AHS1"/>
    <property type="match status" value="1"/>
</dbReference>
<dbReference type="InterPro" id="IPR029000">
    <property type="entry name" value="Cyclophilin-like_dom_sf"/>
</dbReference>
<organism evidence="5 6">
    <name type="scientific">Psychroflexus salis</name>
    <dbReference type="NCBI Taxonomy" id="1526574"/>
    <lineage>
        <taxon>Bacteria</taxon>
        <taxon>Pseudomonadati</taxon>
        <taxon>Bacteroidota</taxon>
        <taxon>Flavobacteriia</taxon>
        <taxon>Flavobacteriales</taxon>
        <taxon>Flavobacteriaceae</taxon>
        <taxon>Psychroflexus</taxon>
    </lineage>
</organism>
<dbReference type="EMBL" id="BMGL01000012">
    <property type="protein sequence ID" value="GGE19714.1"/>
    <property type="molecule type" value="Genomic_DNA"/>
</dbReference>
<accession>A0A917EBX8</accession>
<evidence type="ECO:0000256" key="1">
    <source>
        <dbReference type="ARBA" id="ARBA00022741"/>
    </source>
</evidence>
<evidence type="ECO:0000313" key="6">
    <source>
        <dbReference type="Proteomes" id="UP000599688"/>
    </source>
</evidence>
<keyword evidence="2 5" id="KW-0378">Hydrolase</keyword>
<dbReference type="SUPFAM" id="SSF50891">
    <property type="entry name" value="Cyclophilin-like"/>
    <property type="match status" value="1"/>
</dbReference>
<dbReference type="PANTHER" id="PTHR34698">
    <property type="entry name" value="5-OXOPROLINASE SUBUNIT B"/>
    <property type="match status" value="1"/>
</dbReference>
<dbReference type="InterPro" id="IPR010016">
    <property type="entry name" value="PxpB"/>
</dbReference>
<dbReference type="GO" id="GO:0005524">
    <property type="term" value="F:ATP binding"/>
    <property type="evidence" value="ECO:0007669"/>
    <property type="project" value="UniProtKB-KW"/>
</dbReference>
<name>A0A917EBX8_9FLAO</name>
<evidence type="ECO:0000259" key="4">
    <source>
        <dbReference type="SMART" id="SM00796"/>
    </source>
</evidence>
<proteinExistence type="predicted"/>
<evidence type="ECO:0000256" key="2">
    <source>
        <dbReference type="ARBA" id="ARBA00022801"/>
    </source>
</evidence>
<gene>
    <name evidence="5" type="ORF">GCM10010831_21050</name>
</gene>
<dbReference type="InterPro" id="IPR003833">
    <property type="entry name" value="CT_C_D"/>
</dbReference>
<dbReference type="GO" id="GO:0016787">
    <property type="term" value="F:hydrolase activity"/>
    <property type="evidence" value="ECO:0007669"/>
    <property type="project" value="UniProtKB-KW"/>
</dbReference>
<protein>
    <submittedName>
        <fullName evidence="5">Allophanate hydrolase</fullName>
    </submittedName>
</protein>
<keyword evidence="3" id="KW-0067">ATP-binding</keyword>
<evidence type="ECO:0000256" key="3">
    <source>
        <dbReference type="ARBA" id="ARBA00022840"/>
    </source>
</evidence>
<keyword evidence="6" id="KW-1185">Reference proteome</keyword>
<dbReference type="NCBIfam" id="TIGR00370">
    <property type="entry name" value="5-oxoprolinase subunit PxpB"/>
    <property type="match status" value="1"/>
</dbReference>
<dbReference type="SUPFAM" id="SSF160467">
    <property type="entry name" value="PH0987 N-terminal domain-like"/>
    <property type="match status" value="1"/>
</dbReference>
<dbReference type="AlphaFoldDB" id="A0A917EBX8"/>
<dbReference type="PANTHER" id="PTHR34698:SF2">
    <property type="entry name" value="5-OXOPROLINASE SUBUNIT B"/>
    <property type="match status" value="1"/>
</dbReference>